<evidence type="ECO:0000313" key="1">
    <source>
        <dbReference type="EMBL" id="KAJ3496865.1"/>
    </source>
</evidence>
<gene>
    <name evidence="1" type="ORF">NLG97_g2350</name>
</gene>
<protein>
    <submittedName>
        <fullName evidence="1">Uncharacterized protein</fullName>
    </submittedName>
</protein>
<organism evidence="1 2">
    <name type="scientific">Lecanicillium saksenae</name>
    <dbReference type="NCBI Taxonomy" id="468837"/>
    <lineage>
        <taxon>Eukaryota</taxon>
        <taxon>Fungi</taxon>
        <taxon>Dikarya</taxon>
        <taxon>Ascomycota</taxon>
        <taxon>Pezizomycotina</taxon>
        <taxon>Sordariomycetes</taxon>
        <taxon>Hypocreomycetidae</taxon>
        <taxon>Hypocreales</taxon>
        <taxon>Cordycipitaceae</taxon>
        <taxon>Lecanicillium</taxon>
    </lineage>
</organism>
<comment type="caution">
    <text evidence="1">The sequence shown here is derived from an EMBL/GenBank/DDBJ whole genome shotgun (WGS) entry which is preliminary data.</text>
</comment>
<accession>A0ACC1R1F5</accession>
<sequence>MVSITMKSAAPCLLLMTSFSAMTTALQATPNSPCASLCLDSSESSNSTTPNISDAEIVCANREYASERGNKFKGCMNCLQNSTYSQGSQNDQAWFMYNLQYAFAHCVFGYPDGTGIGSYPCMTSEACGPLKNTVTKTLANNTGTDPYAYCSYNGGSTFGDTFGKCLDCMGPDTDHGYVANCKCTVPF</sequence>
<evidence type="ECO:0000313" key="2">
    <source>
        <dbReference type="Proteomes" id="UP001148737"/>
    </source>
</evidence>
<dbReference type="Proteomes" id="UP001148737">
    <property type="component" value="Unassembled WGS sequence"/>
</dbReference>
<name>A0ACC1R1F5_9HYPO</name>
<reference evidence="1" key="1">
    <citation type="submission" date="2022-07" db="EMBL/GenBank/DDBJ databases">
        <title>Genome Sequence of Lecanicillium saksenae.</title>
        <authorList>
            <person name="Buettner E."/>
        </authorList>
    </citation>
    <scope>NUCLEOTIDE SEQUENCE</scope>
    <source>
        <strain evidence="1">VT-O1</strain>
    </source>
</reference>
<keyword evidence="2" id="KW-1185">Reference proteome</keyword>
<dbReference type="EMBL" id="JANAKD010000155">
    <property type="protein sequence ID" value="KAJ3496865.1"/>
    <property type="molecule type" value="Genomic_DNA"/>
</dbReference>
<proteinExistence type="predicted"/>